<dbReference type="HOGENOM" id="CLU_020336_37_0_7"/>
<protein>
    <recommendedName>
        <fullName evidence="1">AB hydrolase-1 domain-containing protein</fullName>
    </recommendedName>
</protein>
<sequence length="261" mass="28828">MGIKKGYVDTDTGQIHYRLSSRGSGHPLLLLHQTASSSQMYEALMQQLDGDFFMLAPDTPGFGQSDFPPPNPSIAAYVTAMLQAVDQLGIQDMAVFGHHTGASIACEMAVREPQRVTHLMLSGPPYMDAAERERWLEQAVTPMVIQADGSHLGQIWRRVTRHNPPPSPALAHRETVDNLRAGERWHEAYVAVFTQDFPSLLAQVRCPTLLMCGDQDLLKPYFQAACDALPHARHVRVPGTTFAVDDYPAEVAAAIRDFLLP</sequence>
<dbReference type="EMBL" id="AZHW01000075">
    <property type="protein sequence ID" value="ETX03131.1"/>
    <property type="molecule type" value="Genomic_DNA"/>
</dbReference>
<evidence type="ECO:0000259" key="1">
    <source>
        <dbReference type="Pfam" id="PF00561"/>
    </source>
</evidence>
<dbReference type="SUPFAM" id="SSF53474">
    <property type="entry name" value="alpha/beta-Hydrolases"/>
    <property type="match status" value="1"/>
</dbReference>
<proteinExistence type="predicted"/>
<gene>
    <name evidence="2" type="ORF">ETSY1_01170</name>
</gene>
<dbReference type="Proteomes" id="UP000019141">
    <property type="component" value="Unassembled WGS sequence"/>
</dbReference>
<name>W4LZF2_ENTF1</name>
<dbReference type="Gene3D" id="3.40.50.1820">
    <property type="entry name" value="alpha/beta hydrolase"/>
    <property type="match status" value="1"/>
</dbReference>
<feature type="domain" description="AB hydrolase-1" evidence="1">
    <location>
        <begin position="27"/>
        <end position="239"/>
    </location>
</feature>
<reference evidence="2 3" key="1">
    <citation type="journal article" date="2014" name="Nature">
        <title>An environmental bacterial taxon with a large and distinct metabolic repertoire.</title>
        <authorList>
            <person name="Wilson M.C."/>
            <person name="Mori T."/>
            <person name="Ruckert C."/>
            <person name="Uria A.R."/>
            <person name="Helf M.J."/>
            <person name="Takada K."/>
            <person name="Gernert C."/>
            <person name="Steffens U.A."/>
            <person name="Heycke N."/>
            <person name="Schmitt S."/>
            <person name="Rinke C."/>
            <person name="Helfrich E.J."/>
            <person name="Brachmann A.O."/>
            <person name="Gurgui C."/>
            <person name="Wakimoto T."/>
            <person name="Kracht M."/>
            <person name="Crusemann M."/>
            <person name="Hentschel U."/>
            <person name="Abe I."/>
            <person name="Matsunaga S."/>
            <person name="Kalinowski J."/>
            <person name="Takeyama H."/>
            <person name="Piel J."/>
        </authorList>
    </citation>
    <scope>NUCLEOTIDE SEQUENCE [LARGE SCALE GENOMIC DNA]</scope>
    <source>
        <strain evidence="3">TSY1</strain>
    </source>
</reference>
<accession>W4LZF2</accession>
<keyword evidence="3" id="KW-1185">Reference proteome</keyword>
<organism evidence="2 3">
    <name type="scientific">Entotheonella factor</name>
    <dbReference type="NCBI Taxonomy" id="1429438"/>
    <lineage>
        <taxon>Bacteria</taxon>
        <taxon>Pseudomonadati</taxon>
        <taxon>Nitrospinota/Tectimicrobiota group</taxon>
        <taxon>Candidatus Tectimicrobiota</taxon>
        <taxon>Candidatus Entotheonellia</taxon>
        <taxon>Candidatus Entotheonellales</taxon>
        <taxon>Candidatus Entotheonellaceae</taxon>
        <taxon>Candidatus Entotheonella</taxon>
    </lineage>
</organism>
<evidence type="ECO:0000313" key="2">
    <source>
        <dbReference type="EMBL" id="ETX03131.1"/>
    </source>
</evidence>
<dbReference type="Pfam" id="PF00561">
    <property type="entry name" value="Abhydrolase_1"/>
    <property type="match status" value="1"/>
</dbReference>
<dbReference type="PANTHER" id="PTHR43798">
    <property type="entry name" value="MONOACYLGLYCEROL LIPASE"/>
    <property type="match status" value="1"/>
</dbReference>
<comment type="caution">
    <text evidence="2">The sequence shown here is derived from an EMBL/GenBank/DDBJ whole genome shotgun (WGS) entry which is preliminary data.</text>
</comment>
<dbReference type="InterPro" id="IPR000073">
    <property type="entry name" value="AB_hydrolase_1"/>
</dbReference>
<dbReference type="InterPro" id="IPR050266">
    <property type="entry name" value="AB_hydrolase_sf"/>
</dbReference>
<dbReference type="InterPro" id="IPR029058">
    <property type="entry name" value="AB_hydrolase_fold"/>
</dbReference>
<evidence type="ECO:0000313" key="3">
    <source>
        <dbReference type="Proteomes" id="UP000019141"/>
    </source>
</evidence>
<dbReference type="PRINTS" id="PR00111">
    <property type="entry name" value="ABHYDROLASE"/>
</dbReference>
<dbReference type="AlphaFoldDB" id="W4LZF2"/>